<accession>A0A7Y9T3E4</accession>
<feature type="coiled-coil region" evidence="1">
    <location>
        <begin position="36"/>
        <end position="63"/>
    </location>
</feature>
<dbReference type="GO" id="GO:0016853">
    <property type="term" value="F:isomerase activity"/>
    <property type="evidence" value="ECO:0007669"/>
    <property type="project" value="UniProtKB-KW"/>
</dbReference>
<dbReference type="EMBL" id="JACCCV010000001">
    <property type="protein sequence ID" value="NYF50279.1"/>
    <property type="molecule type" value="Genomic_DNA"/>
</dbReference>
<gene>
    <name evidence="4" type="ORF">HDF12_000644</name>
</gene>
<keyword evidence="1" id="KW-0175">Coiled coil</keyword>
<dbReference type="Gene3D" id="3.10.450.50">
    <property type="match status" value="1"/>
</dbReference>
<evidence type="ECO:0000256" key="1">
    <source>
        <dbReference type="SAM" id="Coils"/>
    </source>
</evidence>
<sequence length="191" mass="20887">MGLFGRPIRRSLTGTVVLLAAVAVGWPPQDAFAGHMQPLHEKKHDAKRQVEALEEQWRQAQLAGDVATMDKLLSDDYIGISMTGQVNTKIQQLDRMRTRKFVLTKLDLGEMQVKLVGSIAIVTSRAQVEGTNEGVAVQGTYRYTRVYQRLPSGVWKITSFEATRVPGSRDSGNRDAAAPKATASVPPDGPS</sequence>
<evidence type="ECO:0000259" key="3">
    <source>
        <dbReference type="Pfam" id="PF14534"/>
    </source>
</evidence>
<name>A0A7Y9T3E4_9BACT</name>
<keyword evidence="4" id="KW-0413">Isomerase</keyword>
<reference evidence="4 5" key="1">
    <citation type="submission" date="2020-07" db="EMBL/GenBank/DDBJ databases">
        <title>Genomic Encyclopedia of Type Strains, Phase IV (KMG-V): Genome sequencing to study the core and pangenomes of soil and plant-associated prokaryotes.</title>
        <authorList>
            <person name="Whitman W."/>
        </authorList>
    </citation>
    <scope>NUCLEOTIDE SEQUENCE [LARGE SCALE GENOMIC DNA]</scope>
    <source>
        <strain evidence="4 5">M8UP30</strain>
    </source>
</reference>
<evidence type="ECO:0000313" key="4">
    <source>
        <dbReference type="EMBL" id="NYF50279.1"/>
    </source>
</evidence>
<dbReference type="Proteomes" id="UP000534186">
    <property type="component" value="Unassembled WGS sequence"/>
</dbReference>
<organism evidence="4 5">
    <name type="scientific">Tunturiibacter lichenicola</name>
    <dbReference type="NCBI Taxonomy" id="2051959"/>
    <lineage>
        <taxon>Bacteria</taxon>
        <taxon>Pseudomonadati</taxon>
        <taxon>Acidobacteriota</taxon>
        <taxon>Terriglobia</taxon>
        <taxon>Terriglobales</taxon>
        <taxon>Acidobacteriaceae</taxon>
        <taxon>Tunturiibacter</taxon>
    </lineage>
</organism>
<proteinExistence type="predicted"/>
<feature type="domain" description="DUF4440" evidence="3">
    <location>
        <begin position="50"/>
        <end position="157"/>
    </location>
</feature>
<protein>
    <submittedName>
        <fullName evidence="4">Ketosteroid isomerase-like protein</fullName>
    </submittedName>
</protein>
<dbReference type="InterPro" id="IPR027843">
    <property type="entry name" value="DUF4440"/>
</dbReference>
<dbReference type="InterPro" id="IPR032710">
    <property type="entry name" value="NTF2-like_dom_sf"/>
</dbReference>
<evidence type="ECO:0000256" key="2">
    <source>
        <dbReference type="SAM" id="MobiDB-lite"/>
    </source>
</evidence>
<dbReference type="Pfam" id="PF14534">
    <property type="entry name" value="DUF4440"/>
    <property type="match status" value="1"/>
</dbReference>
<evidence type="ECO:0000313" key="5">
    <source>
        <dbReference type="Proteomes" id="UP000534186"/>
    </source>
</evidence>
<comment type="caution">
    <text evidence="4">The sequence shown here is derived from an EMBL/GenBank/DDBJ whole genome shotgun (WGS) entry which is preliminary data.</text>
</comment>
<dbReference type="AlphaFoldDB" id="A0A7Y9T3E4"/>
<feature type="region of interest" description="Disordered" evidence="2">
    <location>
        <begin position="164"/>
        <end position="191"/>
    </location>
</feature>
<dbReference type="SUPFAM" id="SSF54427">
    <property type="entry name" value="NTF2-like"/>
    <property type="match status" value="1"/>
</dbReference>